<organism evidence="1 2">
    <name type="scientific">Amycolatopsis coloradensis</name>
    <dbReference type="NCBI Taxonomy" id="76021"/>
    <lineage>
        <taxon>Bacteria</taxon>
        <taxon>Bacillati</taxon>
        <taxon>Actinomycetota</taxon>
        <taxon>Actinomycetes</taxon>
        <taxon>Pseudonocardiales</taxon>
        <taxon>Pseudonocardiaceae</taxon>
        <taxon>Amycolatopsis</taxon>
    </lineage>
</organism>
<reference evidence="1" key="1">
    <citation type="submission" date="2023-10" db="EMBL/GenBank/DDBJ databases">
        <title>Whole genome sequencing of actinobacterial strain Amycolatopsis sp. (BCA-696) identifies the underlying plant growth-promoting genes.</title>
        <authorList>
            <person name="Gandham P."/>
            <person name="Vadla N."/>
            <person name="Saji A."/>
            <person name="Srinivas V."/>
            <person name="Ruperao P."/>
            <person name="Selvanayagam S."/>
            <person name="Saxena R.K."/>
            <person name="Rathore A."/>
            <person name="Gopalakrishnan S."/>
            <person name="Thakur V."/>
        </authorList>
    </citation>
    <scope>NUCLEOTIDE SEQUENCE</scope>
    <source>
        <strain evidence="1">BCA-696</strain>
    </source>
</reference>
<dbReference type="Proteomes" id="UP001456344">
    <property type="component" value="Chromosome"/>
</dbReference>
<keyword evidence="2" id="KW-1185">Reference proteome</keyword>
<proteinExistence type="predicted"/>
<sequence>MTRRAGLRRFVGPAEVAPASPRPSHPAQDGCELCARPAGEWHGHVVDTEHRLILCTCRACFLLFTSPEAGGGRYRAVPDRYLRDDERPLTKAEWEGLGIPVGAAFLLRGDSGTTAFYPSPAGATECLLNLEALAELAAAHPLLAAAEPEVEAILIRAAEDQVETYLVPVDVCYRLVGTVRMYWKGFDGGQEAHEHIDGFFAGVHSAARRFGGEG</sequence>
<name>A0ACD5BJ22_9PSEU</name>
<accession>A0ACD5BJ22</accession>
<gene>
    <name evidence="1" type="ORF">LCL61_27920</name>
</gene>
<evidence type="ECO:0000313" key="2">
    <source>
        <dbReference type="Proteomes" id="UP001456344"/>
    </source>
</evidence>
<dbReference type="EMBL" id="CP150484">
    <property type="protein sequence ID" value="WYW19380.1"/>
    <property type="molecule type" value="Genomic_DNA"/>
</dbReference>
<protein>
    <submittedName>
        <fullName evidence="1">DUF5947 family protein</fullName>
    </submittedName>
</protein>
<evidence type="ECO:0000313" key="1">
    <source>
        <dbReference type="EMBL" id="WYW19380.1"/>
    </source>
</evidence>